<organism evidence="7 8">
    <name type="scientific">Shimia abyssi</name>
    <dbReference type="NCBI Taxonomy" id="1662395"/>
    <lineage>
        <taxon>Bacteria</taxon>
        <taxon>Pseudomonadati</taxon>
        <taxon>Pseudomonadota</taxon>
        <taxon>Alphaproteobacteria</taxon>
        <taxon>Rhodobacterales</taxon>
        <taxon>Roseobacteraceae</taxon>
    </lineage>
</organism>
<comment type="caution">
    <text evidence="7">The sequence shown here is derived from an EMBL/GenBank/DDBJ whole genome shotgun (WGS) entry which is preliminary data.</text>
</comment>
<comment type="similarity">
    <text evidence="1">Belongs to the GcvT family.</text>
</comment>
<evidence type="ECO:0000256" key="2">
    <source>
        <dbReference type="ARBA" id="ARBA00023002"/>
    </source>
</evidence>
<dbReference type="Pfam" id="PF16350">
    <property type="entry name" value="FAO_M"/>
    <property type="match status" value="1"/>
</dbReference>
<evidence type="ECO:0000313" key="7">
    <source>
        <dbReference type="EMBL" id="PSL21284.1"/>
    </source>
</evidence>
<protein>
    <submittedName>
        <fullName evidence="7">4-methylaminobutanoate oxidase (Formaldehyde-forming)</fullName>
    </submittedName>
</protein>
<dbReference type="InterPro" id="IPR006076">
    <property type="entry name" value="FAD-dep_OxRdtase"/>
</dbReference>
<dbReference type="EMBL" id="PYGJ01000002">
    <property type="protein sequence ID" value="PSL21284.1"/>
    <property type="molecule type" value="Genomic_DNA"/>
</dbReference>
<dbReference type="Gene3D" id="3.50.50.60">
    <property type="entry name" value="FAD/NAD(P)-binding domain"/>
    <property type="match status" value="1"/>
</dbReference>
<sequence>MAELPSKARVVIIGGGVVGCSVAYHLTKLGWKDVVLLERKQLTSGTTWHAAGLIGQLRASSNMTKLARYSAELYQGLEAETGVATGLRQVGSVSVALTAERLEELYRNAAMARAFGVPVEELSPAEVKARYEHVNLDGVTGGVWLPTDGQADPANIALALAKGARQRGALVKERIRVAGIARDGRKVTGVDWISDDGQAQGHIACDMLVNCAGMWGHEVGKMAGVNVPLHACEHFYIVSEPIEGLSQMPVLRVPDECAYYKEDAGKMMLGAFEPNAKPWAMEGIPKDFEFDQLPEDFDHFEPILEWAVERMPMLGTAGIHTFFNGPESFTPDDAYHLGLAPEMDNVWVAAGFNSIGIQSAGGAGMALAQWMEDGQKPFDLGDVDVSRMQPFQGNKTYLYERSKETLGLLYADHFPYRQKETARGVRRTPFHHHLKERGAVFGELAGWERANWFANEGQDRAYQYSWKRQNWFENSAAEHRAVRENVGMYDMSSFGKIRVEGPDAEAFLNYVGGGDYSVPVGKIVYTQFLNPRGGIEADVTVTRLSETAYLVVTPAATRLADQTWMMRHVGDFRVVITDVTAGEAVLAVMGPQSRALLERVSPNDFSNAVNPFGTAQDIELGLGHARAHRVTYVGELGWELYVSSDMAGHAFETLFETGQDLGLKLCGMHMMDSCRIEKGFRHFGHDITCEDHVVDAGLGFAVKTDKADFIGKGAVLERKEGGPQARLVQFRLNDPEPLLFHNEPVVRDGEIVGYLSSGNYGHTLGGAIGLGYVPCVGESAAEVLASSYEIDVMGTRVRAEASLRPIYDPKSERVKV</sequence>
<dbReference type="InterPro" id="IPR006222">
    <property type="entry name" value="GCVT_N"/>
</dbReference>
<dbReference type="RefSeq" id="WP_106607467.1">
    <property type="nucleotide sequence ID" value="NZ_PYGJ01000002.1"/>
</dbReference>
<gene>
    <name evidence="7" type="ORF">CLV88_102404</name>
</gene>
<dbReference type="InterPro" id="IPR027266">
    <property type="entry name" value="TrmE/GcvT-like"/>
</dbReference>
<dbReference type="AlphaFoldDB" id="A0A2P8FHT1"/>
<feature type="domain" description="FAD dependent oxidoreductase" evidence="3">
    <location>
        <begin position="9"/>
        <end position="370"/>
    </location>
</feature>
<evidence type="ECO:0000259" key="6">
    <source>
        <dbReference type="Pfam" id="PF16350"/>
    </source>
</evidence>
<dbReference type="InterPro" id="IPR032503">
    <property type="entry name" value="FAO_M"/>
</dbReference>
<dbReference type="InterPro" id="IPR036188">
    <property type="entry name" value="FAD/NAD-bd_sf"/>
</dbReference>
<evidence type="ECO:0000256" key="1">
    <source>
        <dbReference type="ARBA" id="ARBA00008609"/>
    </source>
</evidence>
<dbReference type="Gene3D" id="3.30.70.1400">
    <property type="entry name" value="Aminomethyltransferase beta-barrel domains"/>
    <property type="match status" value="1"/>
</dbReference>
<keyword evidence="8" id="KW-1185">Reference proteome</keyword>
<dbReference type="PANTHER" id="PTHR43757:SF2">
    <property type="entry name" value="AMINOMETHYLTRANSFERASE, MITOCHONDRIAL"/>
    <property type="match status" value="1"/>
</dbReference>
<name>A0A2P8FHT1_9RHOB</name>
<evidence type="ECO:0000259" key="3">
    <source>
        <dbReference type="Pfam" id="PF01266"/>
    </source>
</evidence>
<proteinExistence type="inferred from homology"/>
<dbReference type="PROSITE" id="PS51257">
    <property type="entry name" value="PROKAR_LIPOPROTEIN"/>
    <property type="match status" value="1"/>
</dbReference>
<evidence type="ECO:0000259" key="5">
    <source>
        <dbReference type="Pfam" id="PF08669"/>
    </source>
</evidence>
<dbReference type="SUPFAM" id="SSF51905">
    <property type="entry name" value="FAD/NAD(P)-binding domain"/>
    <property type="match status" value="1"/>
</dbReference>
<dbReference type="Pfam" id="PF01571">
    <property type="entry name" value="GCV_T"/>
    <property type="match status" value="1"/>
</dbReference>
<dbReference type="SUPFAM" id="SSF54373">
    <property type="entry name" value="FAD-linked reductases, C-terminal domain"/>
    <property type="match status" value="1"/>
</dbReference>
<reference evidence="7 8" key="1">
    <citation type="submission" date="2018-03" db="EMBL/GenBank/DDBJ databases">
        <title>Genomic Encyclopedia of Archaeal and Bacterial Type Strains, Phase II (KMG-II): from individual species to whole genera.</title>
        <authorList>
            <person name="Goeker M."/>
        </authorList>
    </citation>
    <scope>NUCLEOTIDE SEQUENCE [LARGE SCALE GENOMIC DNA]</scope>
    <source>
        <strain evidence="7 8">DSM 100673</strain>
    </source>
</reference>
<keyword evidence="2" id="KW-0560">Oxidoreductase</keyword>
<feature type="domain" description="GCVT N-terminal" evidence="4">
    <location>
        <begin position="430"/>
        <end position="706"/>
    </location>
</feature>
<dbReference type="Gene3D" id="3.30.1360.120">
    <property type="entry name" value="Probable tRNA modification gtpase trme, domain 1"/>
    <property type="match status" value="1"/>
</dbReference>
<dbReference type="Gene3D" id="2.40.30.110">
    <property type="entry name" value="Aminomethyltransferase beta-barrel domains"/>
    <property type="match status" value="1"/>
</dbReference>
<dbReference type="InterPro" id="IPR029043">
    <property type="entry name" value="GcvT/YgfZ_C"/>
</dbReference>
<dbReference type="InterPro" id="IPR028896">
    <property type="entry name" value="GcvT/YgfZ/DmdA"/>
</dbReference>
<feature type="domain" description="FAD dependent oxidoreductase central" evidence="6">
    <location>
        <begin position="373"/>
        <end position="427"/>
    </location>
</feature>
<dbReference type="SUPFAM" id="SSF103025">
    <property type="entry name" value="Folate-binding domain"/>
    <property type="match status" value="1"/>
</dbReference>
<accession>A0A2P8FHT1</accession>
<dbReference type="SUPFAM" id="SSF101790">
    <property type="entry name" value="Aminomethyltransferase beta-barrel domain"/>
    <property type="match status" value="1"/>
</dbReference>
<dbReference type="PANTHER" id="PTHR43757">
    <property type="entry name" value="AMINOMETHYLTRANSFERASE"/>
    <property type="match status" value="1"/>
</dbReference>
<dbReference type="Proteomes" id="UP000240418">
    <property type="component" value="Unassembled WGS sequence"/>
</dbReference>
<dbReference type="Pfam" id="PF08669">
    <property type="entry name" value="GCV_T_C"/>
    <property type="match status" value="1"/>
</dbReference>
<dbReference type="InterPro" id="IPR013977">
    <property type="entry name" value="GcvT_C"/>
</dbReference>
<evidence type="ECO:0000259" key="4">
    <source>
        <dbReference type="Pfam" id="PF01571"/>
    </source>
</evidence>
<feature type="domain" description="Aminomethyltransferase C-terminal" evidence="5">
    <location>
        <begin position="726"/>
        <end position="808"/>
    </location>
</feature>
<dbReference type="OrthoDB" id="7156675at2"/>
<dbReference type="Pfam" id="PF01266">
    <property type="entry name" value="DAO"/>
    <property type="match status" value="1"/>
</dbReference>
<evidence type="ECO:0000313" key="8">
    <source>
        <dbReference type="Proteomes" id="UP000240418"/>
    </source>
</evidence>
<dbReference type="GO" id="GO:0016491">
    <property type="term" value="F:oxidoreductase activity"/>
    <property type="evidence" value="ECO:0007669"/>
    <property type="project" value="UniProtKB-KW"/>
</dbReference>
<dbReference type="Gene3D" id="3.30.9.10">
    <property type="entry name" value="D-Amino Acid Oxidase, subunit A, domain 2"/>
    <property type="match status" value="1"/>
</dbReference>